<evidence type="ECO:0000313" key="1">
    <source>
        <dbReference type="EMBL" id="GAL03308.1"/>
    </source>
</evidence>
<dbReference type="Proteomes" id="UP000036426">
    <property type="component" value="Unassembled WGS sequence"/>
</dbReference>
<name>A0A090QM37_9GAMM</name>
<dbReference type="Proteomes" id="UP000029227">
    <property type="component" value="Unassembled WGS sequence"/>
</dbReference>
<reference evidence="2 4" key="2">
    <citation type="submission" date="2015-05" db="EMBL/GenBank/DDBJ databases">
        <title>Photobacterium galathea sp. nov.</title>
        <authorList>
            <person name="Machado H."/>
            <person name="Gram L."/>
        </authorList>
    </citation>
    <scope>NUCLEOTIDE SEQUENCE [LARGE SCALE GENOMIC DNA]</scope>
    <source>
        <strain evidence="2 4">DSM 25995</strain>
    </source>
</reference>
<dbReference type="OrthoDB" id="6401538at2"/>
<dbReference type="InterPro" id="IPR023132">
    <property type="entry name" value="Sama2622-like_sf"/>
</dbReference>
<accession>A0A090QM37</accession>
<gene>
    <name evidence="2" type="ORF">ABT58_15345</name>
    <name evidence="1" type="ORF">JCM19237_6201</name>
</gene>
<evidence type="ECO:0000313" key="2">
    <source>
        <dbReference type="EMBL" id="KLU99845.1"/>
    </source>
</evidence>
<dbReference type="SUPFAM" id="SSF158675">
    <property type="entry name" value="Sama2622-like"/>
    <property type="match status" value="1"/>
</dbReference>
<protein>
    <recommendedName>
        <fullName evidence="5">DUF3069 domain-containing protein</fullName>
    </recommendedName>
</protein>
<dbReference type="EMBL" id="LDOV01000027">
    <property type="protein sequence ID" value="KLU99845.1"/>
    <property type="molecule type" value="Genomic_DNA"/>
</dbReference>
<reference evidence="1 3" key="1">
    <citation type="journal article" date="2014" name="Genome Announc.">
        <title>Draft Genome Sequences of Two Vibrionaceae Species, Vibrio ponticus C121 and Photobacterium aphoticum C119, Isolated as Coral Reef Microbiota.</title>
        <authorList>
            <person name="Al-saari N."/>
            <person name="Meirelles P.M."/>
            <person name="Mino S."/>
            <person name="Suda W."/>
            <person name="Oshima K."/>
            <person name="Hattori M."/>
            <person name="Ohkuma M."/>
            <person name="Thompson F.L."/>
            <person name="Gomez-Gil B."/>
            <person name="Sawabe T."/>
            <person name="Sawabe T."/>
        </authorList>
    </citation>
    <scope>NUCLEOTIDE SEQUENCE [LARGE SCALE GENOMIC DNA]</scope>
    <source>
        <strain evidence="1 3">JCM 19237</strain>
    </source>
</reference>
<dbReference type="PATRIC" id="fig|754436.4.peg.3250"/>
<evidence type="ECO:0000313" key="3">
    <source>
        <dbReference type="Proteomes" id="UP000029227"/>
    </source>
</evidence>
<proteinExistence type="predicted"/>
<sequence>MSDIENKEEQIVEEVTYTLEDCSPELRHVIQYEEVPEELQDMLINVYKASEPTSREAWNQLPASAQNVLDNFEQFHALIALSQSYSGIDFLGEMQETEKPSDMTDEEFTDYKAVMLDKVLHNCVKDMCKQLKKARQNPPMKREFQDIFKK</sequence>
<organism evidence="1 3">
    <name type="scientific">Photobacterium aphoticum</name>
    <dbReference type="NCBI Taxonomy" id="754436"/>
    <lineage>
        <taxon>Bacteria</taxon>
        <taxon>Pseudomonadati</taxon>
        <taxon>Pseudomonadota</taxon>
        <taxon>Gammaproteobacteria</taxon>
        <taxon>Vibrionales</taxon>
        <taxon>Vibrionaceae</taxon>
        <taxon>Photobacterium</taxon>
    </lineage>
</organism>
<dbReference type="STRING" id="754436.JCM19237_6201"/>
<dbReference type="AlphaFoldDB" id="A0A090QM37"/>
<evidence type="ECO:0008006" key="5">
    <source>
        <dbReference type="Google" id="ProtNLM"/>
    </source>
</evidence>
<dbReference type="InterPro" id="IPR021422">
    <property type="entry name" value="DUF3069"/>
</dbReference>
<dbReference type="eggNOG" id="ENOG502ZTSF">
    <property type="taxonomic scope" value="Bacteria"/>
</dbReference>
<keyword evidence="4" id="KW-1185">Reference proteome</keyword>
<evidence type="ECO:0000313" key="4">
    <source>
        <dbReference type="Proteomes" id="UP000036426"/>
    </source>
</evidence>
<dbReference type="Pfam" id="PF11269">
    <property type="entry name" value="DUF3069"/>
    <property type="match status" value="1"/>
</dbReference>
<dbReference type="RefSeq" id="WP_047875302.1">
    <property type="nucleotide sequence ID" value="NZ_BMYC01000003.1"/>
</dbReference>
<comment type="caution">
    <text evidence="1">The sequence shown here is derived from an EMBL/GenBank/DDBJ whole genome shotgun (WGS) entry which is preliminary data.</text>
</comment>
<dbReference type="EMBL" id="BBMN01000001">
    <property type="protein sequence ID" value="GAL03308.1"/>
    <property type="molecule type" value="Genomic_DNA"/>
</dbReference>